<reference evidence="1 2" key="1">
    <citation type="submission" date="2023-07" db="EMBL/GenBank/DDBJ databases">
        <title>Sequencing the genomes of 1000 actinobacteria strains.</title>
        <authorList>
            <person name="Klenk H.-P."/>
        </authorList>
    </citation>
    <scope>NUCLEOTIDE SEQUENCE [LARGE SCALE GENOMIC DNA]</scope>
    <source>
        <strain evidence="1 2">GD13</strain>
    </source>
</reference>
<name>A0ABT9NKL2_9ACTN</name>
<evidence type="ECO:0000313" key="2">
    <source>
        <dbReference type="Proteomes" id="UP001240447"/>
    </source>
</evidence>
<keyword evidence="2" id="KW-1185">Reference proteome</keyword>
<comment type="caution">
    <text evidence="1">The sequence shown here is derived from an EMBL/GenBank/DDBJ whole genome shotgun (WGS) entry which is preliminary data.</text>
</comment>
<sequence length="275" mass="31195">MSAAKRSRPNPAELRELYVDQGLSAAAIGARYGVEKITALRWLRAAGVERRFAGRGLAHRGVAAPSADDLRRLIHEENIGLIGVAEKYGVDYTAVGHWLDRHGIERPTIWQTRRRGQVVVEPTEAELRDGITRGETITAIAEQFGVSRRLIRDRCVRYGIEVGRDGWHGGRRFTCVDGHLARSTYEQRVDDWLTEHGLDHEVEPAYPWDRRYRADFLVGSTYIEVWGVTNNPAYAARKAMKIERCAQEGLTLIQVNHGQFANGRRWWKPLEVLSS</sequence>
<organism evidence="1 2">
    <name type="scientific">Nocardioides massiliensis</name>
    <dbReference type="NCBI Taxonomy" id="1325935"/>
    <lineage>
        <taxon>Bacteria</taxon>
        <taxon>Bacillati</taxon>
        <taxon>Actinomycetota</taxon>
        <taxon>Actinomycetes</taxon>
        <taxon>Propionibacteriales</taxon>
        <taxon>Nocardioidaceae</taxon>
        <taxon>Nocardioides</taxon>
    </lineage>
</organism>
<accession>A0ABT9NKL2</accession>
<protein>
    <submittedName>
        <fullName evidence="1">Transposase-like protein</fullName>
    </submittedName>
</protein>
<proteinExistence type="predicted"/>
<dbReference type="RefSeq" id="WP_068125081.1">
    <property type="nucleotide sequence ID" value="NZ_CCXJ01000797.2"/>
</dbReference>
<gene>
    <name evidence="1" type="ORF">J2S59_000194</name>
</gene>
<dbReference type="EMBL" id="JAUSQM010000001">
    <property type="protein sequence ID" value="MDP9820385.1"/>
    <property type="molecule type" value="Genomic_DNA"/>
</dbReference>
<evidence type="ECO:0000313" key="1">
    <source>
        <dbReference type="EMBL" id="MDP9820385.1"/>
    </source>
</evidence>
<dbReference type="Proteomes" id="UP001240447">
    <property type="component" value="Unassembled WGS sequence"/>
</dbReference>